<protein>
    <submittedName>
        <fullName evidence="1">Uncharacterized protein</fullName>
    </submittedName>
</protein>
<organism evidence="1 2">
    <name type="scientific">Acidiluteibacter ferrifornacis</name>
    <dbReference type="NCBI Taxonomy" id="2692424"/>
    <lineage>
        <taxon>Bacteria</taxon>
        <taxon>Pseudomonadati</taxon>
        <taxon>Bacteroidota</taxon>
        <taxon>Flavobacteriia</taxon>
        <taxon>Flavobacteriales</taxon>
        <taxon>Cryomorphaceae</taxon>
        <taxon>Acidiluteibacter</taxon>
    </lineage>
</organism>
<dbReference type="EMBL" id="WWNE01000022">
    <property type="protein sequence ID" value="NBG67488.1"/>
    <property type="molecule type" value="Genomic_DNA"/>
</dbReference>
<gene>
    <name evidence="1" type="ORF">GQN54_15285</name>
</gene>
<name>A0A6N9NLA8_9FLAO</name>
<dbReference type="Proteomes" id="UP000470771">
    <property type="component" value="Unassembled WGS sequence"/>
</dbReference>
<accession>A0A6N9NLA8</accession>
<sequence>MLVNILISVCLLTSCSSKFVQESEISKCCPSKNNECIKSEDYEGVLLNEISVDGILHVRNLTELKVDRDAFRKVTINEVKNVEEQLQKELVEYVEPLIIEDLPAYIRQYIVLSKDKSELMIIPFFKPKFEGESNSLTDYACSELLIAYDYGRNFFTVVYDLSNQKIISVKK</sequence>
<dbReference type="RefSeq" id="WP_160634446.1">
    <property type="nucleotide sequence ID" value="NZ_WWNE01000022.1"/>
</dbReference>
<comment type="caution">
    <text evidence="1">The sequence shown here is derived from an EMBL/GenBank/DDBJ whole genome shotgun (WGS) entry which is preliminary data.</text>
</comment>
<dbReference type="AlphaFoldDB" id="A0A6N9NLA8"/>
<evidence type="ECO:0000313" key="2">
    <source>
        <dbReference type="Proteomes" id="UP000470771"/>
    </source>
</evidence>
<reference evidence="1 2" key="1">
    <citation type="submission" date="2019-12" db="EMBL/GenBank/DDBJ databases">
        <authorList>
            <person name="Zhao J."/>
        </authorList>
    </citation>
    <scope>NUCLEOTIDE SEQUENCE [LARGE SCALE GENOMIC DNA]</scope>
    <source>
        <strain evidence="1 2">S-15</strain>
    </source>
</reference>
<evidence type="ECO:0000313" key="1">
    <source>
        <dbReference type="EMBL" id="NBG67488.1"/>
    </source>
</evidence>
<keyword evidence="2" id="KW-1185">Reference proteome</keyword>
<proteinExistence type="predicted"/>